<proteinExistence type="predicted"/>
<keyword evidence="2" id="KW-1185">Reference proteome</keyword>
<sequence>MRILIDLNHPKDINIFRNVIHRLILDGHSIKIVAANKENMVDILDSYGFEYETKPHYNGLVNKIVGMVKNDYRLYKIAMKFNADIFASFGSPYAAQVSRILGKDHISFSDTDSDKATINQFVLTTLLFSKVDYVPECHRIDRGKKQKKFNGYYELSYLHPLYFKPNPDVLFKLGLSPEDRYIVVRFSALNAHHDIGAEGFNFRNEEEILTYIKNLSAYAKVFLTTEIKLSPTLEKYKPNVSATDFHSFLFYSSLYVGEGASMAAEAAILGVPSIYISNTTRGYLEELENKYKLCYTIVNKEEALNKAISLFEPNVKSLWAEKRMKMLDNKIDVVEFIVDAIEKET</sequence>
<gene>
    <name evidence="1" type="ORF">CUN85_01455</name>
</gene>
<comment type="caution">
    <text evidence="1">The sequence shown here is derived from an EMBL/GenBank/DDBJ whole genome shotgun (WGS) entry which is preliminary data.</text>
</comment>
<evidence type="ECO:0008006" key="3">
    <source>
        <dbReference type="Google" id="ProtNLM"/>
    </source>
</evidence>
<dbReference type="AlphaFoldDB" id="A0A4E0Q9H2"/>
<dbReference type="PANTHER" id="PTHR39662">
    <property type="entry name" value="DUF354 DOMAIN-CONTAINING PROTEIN-RELATED"/>
    <property type="match status" value="1"/>
</dbReference>
<evidence type="ECO:0000313" key="1">
    <source>
        <dbReference type="EMBL" id="TGC11560.1"/>
    </source>
</evidence>
<accession>A0A4E0Q9H2</accession>
<dbReference type="Pfam" id="PF04007">
    <property type="entry name" value="DUF354"/>
    <property type="match status" value="1"/>
</dbReference>
<organism evidence="1 2">
    <name type="scientific">Methanolobus halotolerans</name>
    <dbReference type="NCBI Taxonomy" id="2052935"/>
    <lineage>
        <taxon>Archaea</taxon>
        <taxon>Methanobacteriati</taxon>
        <taxon>Methanobacteriota</taxon>
        <taxon>Stenosarchaea group</taxon>
        <taxon>Methanomicrobia</taxon>
        <taxon>Methanosarcinales</taxon>
        <taxon>Methanosarcinaceae</taxon>
        <taxon>Methanolobus</taxon>
    </lineage>
</organism>
<dbReference type="SUPFAM" id="SSF53756">
    <property type="entry name" value="UDP-Glycosyltransferase/glycogen phosphorylase"/>
    <property type="match status" value="1"/>
</dbReference>
<dbReference type="PIRSF" id="PIRSF005357">
    <property type="entry name" value="UCP005357"/>
    <property type="match status" value="1"/>
</dbReference>
<dbReference type="EMBL" id="PGGK01000001">
    <property type="protein sequence ID" value="TGC11560.1"/>
    <property type="molecule type" value="Genomic_DNA"/>
</dbReference>
<dbReference type="RefSeq" id="WP_135388266.1">
    <property type="nucleotide sequence ID" value="NZ_PGGK01000001.1"/>
</dbReference>
<evidence type="ECO:0000313" key="2">
    <source>
        <dbReference type="Proteomes" id="UP000297295"/>
    </source>
</evidence>
<dbReference type="PANTHER" id="PTHR39662:SF1">
    <property type="entry name" value="DUF354 DOMAIN-CONTAINING PROTEIN"/>
    <property type="match status" value="1"/>
</dbReference>
<dbReference type="InterPro" id="IPR007152">
    <property type="entry name" value="DUF354"/>
</dbReference>
<protein>
    <recommendedName>
        <fullName evidence="3">DUF354 domain-containing protein</fullName>
    </recommendedName>
</protein>
<reference evidence="1 2" key="1">
    <citation type="submission" date="2017-11" db="EMBL/GenBank/DDBJ databases">
        <title>Isolation and Characterization of Methanogenic Archaea from Saline Meromictic Lake at Siberia.</title>
        <authorList>
            <person name="Shen Y."/>
            <person name="Huang H.-H."/>
            <person name="Lai M.-C."/>
            <person name="Chen S.-C."/>
        </authorList>
    </citation>
    <scope>NUCLEOTIDE SEQUENCE [LARGE SCALE GENOMIC DNA]</scope>
    <source>
        <strain evidence="1 2">SY-01</strain>
    </source>
</reference>
<dbReference type="Proteomes" id="UP000297295">
    <property type="component" value="Unassembled WGS sequence"/>
</dbReference>
<name>A0A4E0Q9H2_9EURY</name>
<dbReference type="OrthoDB" id="185087at2157"/>